<dbReference type="PANTHER" id="PTHR34980:SF2">
    <property type="entry name" value="INNER MEMBRANE PROTEIN YHAH-RELATED"/>
    <property type="match status" value="1"/>
</dbReference>
<keyword evidence="1" id="KW-0812">Transmembrane</keyword>
<feature type="transmembrane region" description="Helical" evidence="1">
    <location>
        <begin position="126"/>
        <end position="147"/>
    </location>
</feature>
<evidence type="ECO:0008006" key="4">
    <source>
        <dbReference type="Google" id="ProtNLM"/>
    </source>
</evidence>
<evidence type="ECO:0000313" key="3">
    <source>
        <dbReference type="Proteomes" id="UP000051735"/>
    </source>
</evidence>
<evidence type="ECO:0000313" key="2">
    <source>
        <dbReference type="EMBL" id="KRM34179.1"/>
    </source>
</evidence>
<feature type="transmembrane region" description="Helical" evidence="1">
    <location>
        <begin position="253"/>
        <end position="273"/>
    </location>
</feature>
<feature type="transmembrane region" description="Helical" evidence="1">
    <location>
        <begin position="62"/>
        <end position="82"/>
    </location>
</feature>
<evidence type="ECO:0000256" key="1">
    <source>
        <dbReference type="SAM" id="Phobius"/>
    </source>
</evidence>
<comment type="caution">
    <text evidence="2">The sequence shown here is derived from an EMBL/GenBank/DDBJ whole genome shotgun (WGS) entry which is preliminary data.</text>
</comment>
<gene>
    <name evidence="2" type="ORF">FC44_GL000242</name>
</gene>
<proteinExistence type="predicted"/>
<sequence length="335" mass="39241">MFFGTMKQIKVGGIRMTNQNYYFVKPYDEDLARPPHESLGQILNETYLQPFNWKGRTTRKSYWISFLINAILACLVTGITSYALNTHINLGLKWIDLVVSVVVLIWIFLAGLGQRIRRLHDVNYSGYWYWATIVPYGALFVNFYLMIQPSVQRPVKWGNYLFYNSNSPSNNYYDQVYNPEMDRSNIPVPTIGQILKEHFFDCFKWNARSTRTSYWVGSAVNVVISIIGFIVYYFVAFMFFLGAPFTEIFNNNPFLLTFSIISLIVLAAFWIWATIAQIGHTVRRLHDADFIGWWWWIGVIPYIGSILLPLLLFHPTVEKEVKWNTYLFEETDKIK</sequence>
<accession>A0ABR5PT05</accession>
<dbReference type="Pfam" id="PF05656">
    <property type="entry name" value="DUF805"/>
    <property type="match status" value="2"/>
</dbReference>
<organism evidence="2 3">
    <name type="scientific">Lactobacillus intestinalis DSM 6629</name>
    <dbReference type="NCBI Taxonomy" id="1423761"/>
    <lineage>
        <taxon>Bacteria</taxon>
        <taxon>Bacillati</taxon>
        <taxon>Bacillota</taxon>
        <taxon>Bacilli</taxon>
        <taxon>Lactobacillales</taxon>
        <taxon>Lactobacillaceae</taxon>
        <taxon>Lactobacillus</taxon>
    </lineage>
</organism>
<dbReference type="Proteomes" id="UP000051735">
    <property type="component" value="Unassembled WGS sequence"/>
</dbReference>
<keyword evidence="3" id="KW-1185">Reference proteome</keyword>
<reference evidence="2 3" key="1">
    <citation type="journal article" date="2015" name="Genome Announc.">
        <title>Expanding the biotechnology potential of lactobacilli through comparative genomics of 213 strains and associated genera.</title>
        <authorList>
            <person name="Sun Z."/>
            <person name="Harris H.M."/>
            <person name="McCann A."/>
            <person name="Guo C."/>
            <person name="Argimon S."/>
            <person name="Zhang W."/>
            <person name="Yang X."/>
            <person name="Jeffery I.B."/>
            <person name="Cooney J.C."/>
            <person name="Kagawa T.F."/>
            <person name="Liu W."/>
            <person name="Song Y."/>
            <person name="Salvetti E."/>
            <person name="Wrobel A."/>
            <person name="Rasinkangas P."/>
            <person name="Parkhill J."/>
            <person name="Rea M.C."/>
            <person name="O'Sullivan O."/>
            <person name="Ritari J."/>
            <person name="Douillard F.P."/>
            <person name="Paul Ross R."/>
            <person name="Yang R."/>
            <person name="Briner A.E."/>
            <person name="Felis G.E."/>
            <person name="de Vos W.M."/>
            <person name="Barrangou R."/>
            <person name="Klaenhammer T.R."/>
            <person name="Caufield P.W."/>
            <person name="Cui Y."/>
            <person name="Zhang H."/>
            <person name="O'Toole P.W."/>
        </authorList>
    </citation>
    <scope>NUCLEOTIDE SEQUENCE [LARGE SCALE GENOMIC DNA]</scope>
    <source>
        <strain evidence="2 3">DSM 6629</strain>
    </source>
</reference>
<keyword evidence="1" id="KW-0472">Membrane</keyword>
<feature type="transmembrane region" description="Helical" evidence="1">
    <location>
        <begin position="94"/>
        <end position="114"/>
    </location>
</feature>
<feature type="transmembrane region" description="Helical" evidence="1">
    <location>
        <begin position="293"/>
        <end position="313"/>
    </location>
</feature>
<name>A0ABR5PT05_9LACO</name>
<dbReference type="EMBL" id="AZGN01000008">
    <property type="protein sequence ID" value="KRM34179.1"/>
    <property type="molecule type" value="Genomic_DNA"/>
</dbReference>
<keyword evidence="1" id="KW-1133">Transmembrane helix</keyword>
<protein>
    <recommendedName>
        <fullName evidence="4">DUF805 domain-containing protein</fullName>
    </recommendedName>
</protein>
<feature type="transmembrane region" description="Helical" evidence="1">
    <location>
        <begin position="214"/>
        <end position="241"/>
    </location>
</feature>
<dbReference type="PANTHER" id="PTHR34980">
    <property type="entry name" value="INNER MEMBRANE PROTEIN-RELATED-RELATED"/>
    <property type="match status" value="1"/>
</dbReference>
<dbReference type="InterPro" id="IPR008523">
    <property type="entry name" value="DUF805"/>
</dbReference>